<feature type="transmembrane region" description="Helical" evidence="7">
    <location>
        <begin position="373"/>
        <end position="395"/>
    </location>
</feature>
<dbReference type="SUPFAM" id="SSF103473">
    <property type="entry name" value="MFS general substrate transporter"/>
    <property type="match status" value="1"/>
</dbReference>
<comment type="similarity">
    <text evidence="2">Belongs to the major facilitator superfamily.</text>
</comment>
<keyword evidence="6 7" id="KW-0472">Membrane</keyword>
<evidence type="ECO:0000256" key="6">
    <source>
        <dbReference type="ARBA" id="ARBA00023136"/>
    </source>
</evidence>
<evidence type="ECO:0000313" key="10">
    <source>
        <dbReference type="Proteomes" id="UP000757232"/>
    </source>
</evidence>
<dbReference type="InterPro" id="IPR020846">
    <property type="entry name" value="MFS_dom"/>
</dbReference>
<feature type="transmembrane region" description="Helical" evidence="7">
    <location>
        <begin position="158"/>
        <end position="185"/>
    </location>
</feature>
<dbReference type="GO" id="GO:0022857">
    <property type="term" value="F:transmembrane transporter activity"/>
    <property type="evidence" value="ECO:0007669"/>
    <property type="project" value="InterPro"/>
</dbReference>
<evidence type="ECO:0000259" key="8">
    <source>
        <dbReference type="PROSITE" id="PS50850"/>
    </source>
</evidence>
<dbReference type="PANTHER" id="PTHR23514">
    <property type="entry name" value="BYPASS OF STOP CODON PROTEIN 6"/>
    <property type="match status" value="1"/>
</dbReference>
<accession>A0A9Q5HRK3</accession>
<sequence length="464" mass="50102">MSTSTTQDAPTGAIDRSTDPAVTNDAFVKDLGLEAVNPSLQNFPSVGLHTQLEQLQMIDQETPVSLRTQRLRQTACYLCLYISGYNCGVTGTLLPSIEKIYHLSYSSVALLFVAFCVGYFLSAFGSGKVIERWGFGMTFIGAGMSMMIGIIINCSQLVSFALMCVAFAVVGMGFATQLGLANAYFATLPHPMLRMGLLHGLYGFGAFTSPLVASTFISHHIKINLFYLTSLGLIVPSIIISYFAFVHGSARYDRLPREPVVIVTQDAEVATATLKEVVSRYDVWILALFLLFYIGAEESIGGWIVSYMEVVRHGTAGGAAWVASGFYLGIAVGRVCLPLFNLLIGERRVVLLYIILAGGLQAISWAVKSFGATAVATALVGFVISTFYTAAIHMASKLLPRRMHTSAMTMISSIGQSGSAIFPFIIGVISNNKGIWTVQPSIVALLAGQFICWSLVPRVGRRAE</sequence>
<evidence type="ECO:0000313" key="9">
    <source>
        <dbReference type="EMBL" id="OCB84654.1"/>
    </source>
</evidence>
<evidence type="ECO:0000256" key="4">
    <source>
        <dbReference type="ARBA" id="ARBA00022692"/>
    </source>
</evidence>
<dbReference type="Gene3D" id="1.20.1250.20">
    <property type="entry name" value="MFS general substrate transporter like domains"/>
    <property type="match status" value="2"/>
</dbReference>
<keyword evidence="5 7" id="KW-1133">Transmembrane helix</keyword>
<evidence type="ECO:0000256" key="5">
    <source>
        <dbReference type="ARBA" id="ARBA00022989"/>
    </source>
</evidence>
<dbReference type="PROSITE" id="PS50850">
    <property type="entry name" value="MFS"/>
    <property type="match status" value="1"/>
</dbReference>
<dbReference type="GO" id="GO:0012505">
    <property type="term" value="C:endomembrane system"/>
    <property type="evidence" value="ECO:0007669"/>
    <property type="project" value="UniProtKB-SubCell"/>
</dbReference>
<feature type="transmembrane region" description="Helical" evidence="7">
    <location>
        <begin position="75"/>
        <end position="94"/>
    </location>
</feature>
<protein>
    <submittedName>
        <fullName evidence="9">MFS general substrate transporter</fullName>
    </submittedName>
</protein>
<dbReference type="OrthoDB" id="413079at2759"/>
<keyword evidence="4 7" id="KW-0812">Transmembrane</keyword>
<evidence type="ECO:0000256" key="2">
    <source>
        <dbReference type="ARBA" id="ARBA00008335"/>
    </source>
</evidence>
<dbReference type="FunFam" id="1.20.1250.20:FF:000286">
    <property type="entry name" value="MFS efflux transporter"/>
    <property type="match status" value="1"/>
</dbReference>
<feature type="transmembrane region" description="Helical" evidence="7">
    <location>
        <begin position="283"/>
        <end position="306"/>
    </location>
</feature>
<dbReference type="PANTHER" id="PTHR23514:SF3">
    <property type="entry name" value="BYPASS OF STOP CODON PROTEIN 6"/>
    <property type="match status" value="1"/>
</dbReference>
<feature type="transmembrane region" description="Helical" evidence="7">
    <location>
        <begin position="407"/>
        <end position="429"/>
    </location>
</feature>
<evidence type="ECO:0000256" key="7">
    <source>
        <dbReference type="SAM" id="Phobius"/>
    </source>
</evidence>
<dbReference type="InterPro" id="IPR036259">
    <property type="entry name" value="MFS_trans_sf"/>
</dbReference>
<dbReference type="AlphaFoldDB" id="A0A9Q5HRK3"/>
<keyword evidence="10" id="KW-1185">Reference proteome</keyword>
<dbReference type="Pfam" id="PF07690">
    <property type="entry name" value="MFS_1"/>
    <property type="match status" value="1"/>
</dbReference>
<reference evidence="9" key="1">
    <citation type="submission" date="2016-06" db="EMBL/GenBank/DDBJ databases">
        <title>Draft Genome sequence of the fungus Inonotus baumii.</title>
        <authorList>
            <person name="Zhu H."/>
            <person name="Lin W."/>
        </authorList>
    </citation>
    <scope>NUCLEOTIDE SEQUENCE</scope>
    <source>
        <strain evidence="9">821</strain>
    </source>
</reference>
<feature type="transmembrane region" description="Helical" evidence="7">
    <location>
        <begin position="100"/>
        <end position="121"/>
    </location>
</feature>
<feature type="domain" description="Major facilitator superfamily (MFS) profile" evidence="8">
    <location>
        <begin position="72"/>
        <end position="464"/>
    </location>
</feature>
<proteinExistence type="inferred from homology"/>
<evidence type="ECO:0000256" key="1">
    <source>
        <dbReference type="ARBA" id="ARBA00004127"/>
    </source>
</evidence>
<feature type="transmembrane region" description="Helical" evidence="7">
    <location>
        <begin position="133"/>
        <end position="152"/>
    </location>
</feature>
<feature type="transmembrane region" description="Helical" evidence="7">
    <location>
        <begin position="318"/>
        <end position="337"/>
    </location>
</feature>
<gene>
    <name evidence="9" type="ORF">A7U60_g8174</name>
</gene>
<name>A0A9Q5HRK3_SANBA</name>
<dbReference type="InterPro" id="IPR051788">
    <property type="entry name" value="MFS_Transporter"/>
</dbReference>
<dbReference type="EMBL" id="LNZH02000214">
    <property type="protein sequence ID" value="OCB84654.1"/>
    <property type="molecule type" value="Genomic_DNA"/>
</dbReference>
<evidence type="ECO:0000256" key="3">
    <source>
        <dbReference type="ARBA" id="ARBA00022448"/>
    </source>
</evidence>
<feature type="transmembrane region" description="Helical" evidence="7">
    <location>
        <begin position="435"/>
        <end position="456"/>
    </location>
</feature>
<feature type="transmembrane region" description="Helical" evidence="7">
    <location>
        <begin position="197"/>
        <end position="219"/>
    </location>
</feature>
<dbReference type="Proteomes" id="UP000757232">
    <property type="component" value="Unassembled WGS sequence"/>
</dbReference>
<feature type="transmembrane region" description="Helical" evidence="7">
    <location>
        <begin position="225"/>
        <end position="245"/>
    </location>
</feature>
<comment type="caution">
    <text evidence="9">The sequence shown here is derived from an EMBL/GenBank/DDBJ whole genome shotgun (WGS) entry which is preliminary data.</text>
</comment>
<dbReference type="GO" id="GO:0016020">
    <property type="term" value="C:membrane"/>
    <property type="evidence" value="ECO:0007669"/>
    <property type="project" value="TreeGrafter"/>
</dbReference>
<dbReference type="InterPro" id="IPR011701">
    <property type="entry name" value="MFS"/>
</dbReference>
<keyword evidence="3" id="KW-0813">Transport</keyword>
<comment type="subcellular location">
    <subcellularLocation>
        <location evidence="1">Endomembrane system</location>
        <topology evidence="1">Multi-pass membrane protein</topology>
    </subcellularLocation>
</comment>
<feature type="transmembrane region" description="Helical" evidence="7">
    <location>
        <begin position="349"/>
        <end position="367"/>
    </location>
</feature>
<organism evidence="9 10">
    <name type="scientific">Sanghuangporus baumii</name>
    <name type="common">Phellinus baumii</name>
    <dbReference type="NCBI Taxonomy" id="108892"/>
    <lineage>
        <taxon>Eukaryota</taxon>
        <taxon>Fungi</taxon>
        <taxon>Dikarya</taxon>
        <taxon>Basidiomycota</taxon>
        <taxon>Agaricomycotina</taxon>
        <taxon>Agaricomycetes</taxon>
        <taxon>Hymenochaetales</taxon>
        <taxon>Hymenochaetaceae</taxon>
        <taxon>Sanghuangporus</taxon>
    </lineage>
</organism>